<evidence type="ECO:0000313" key="2">
    <source>
        <dbReference type="Proteomes" id="UP001458880"/>
    </source>
</evidence>
<dbReference type="EMBL" id="JASPKY010000013">
    <property type="protein sequence ID" value="KAK9753501.1"/>
    <property type="molecule type" value="Genomic_DNA"/>
</dbReference>
<reference evidence="1 2" key="1">
    <citation type="journal article" date="2024" name="BMC Genomics">
        <title>De novo assembly and annotation of Popillia japonica's genome with initial clues to its potential as an invasive pest.</title>
        <authorList>
            <person name="Cucini C."/>
            <person name="Boschi S."/>
            <person name="Funari R."/>
            <person name="Cardaioli E."/>
            <person name="Iannotti N."/>
            <person name="Marturano G."/>
            <person name="Paoli F."/>
            <person name="Bruttini M."/>
            <person name="Carapelli A."/>
            <person name="Frati F."/>
            <person name="Nardi F."/>
        </authorList>
    </citation>
    <scope>NUCLEOTIDE SEQUENCE [LARGE SCALE GENOMIC DNA]</scope>
    <source>
        <strain evidence="1">DMR45628</strain>
    </source>
</reference>
<accession>A0AAW1N0W6</accession>
<comment type="caution">
    <text evidence="1">The sequence shown here is derived from an EMBL/GenBank/DDBJ whole genome shotgun (WGS) entry which is preliminary data.</text>
</comment>
<name>A0AAW1N0W6_POPJA</name>
<gene>
    <name evidence="1" type="ORF">QE152_g2059</name>
</gene>
<evidence type="ECO:0000313" key="1">
    <source>
        <dbReference type="EMBL" id="KAK9753501.1"/>
    </source>
</evidence>
<proteinExistence type="predicted"/>
<protein>
    <submittedName>
        <fullName evidence="1">Uncharacterized protein</fullName>
    </submittedName>
</protein>
<sequence>MAWPRKKTTLVKVMLASMGGGKRRGRRRESWKAETVNNIRLPGIRGGIEKGANIADNFPPLTPSVVSTPIATTPAMATTALLENFDITHSIFKCF</sequence>
<dbReference type="Proteomes" id="UP001458880">
    <property type="component" value="Unassembled WGS sequence"/>
</dbReference>
<organism evidence="1 2">
    <name type="scientific">Popillia japonica</name>
    <name type="common">Japanese beetle</name>
    <dbReference type="NCBI Taxonomy" id="7064"/>
    <lineage>
        <taxon>Eukaryota</taxon>
        <taxon>Metazoa</taxon>
        <taxon>Ecdysozoa</taxon>
        <taxon>Arthropoda</taxon>
        <taxon>Hexapoda</taxon>
        <taxon>Insecta</taxon>
        <taxon>Pterygota</taxon>
        <taxon>Neoptera</taxon>
        <taxon>Endopterygota</taxon>
        <taxon>Coleoptera</taxon>
        <taxon>Polyphaga</taxon>
        <taxon>Scarabaeiformia</taxon>
        <taxon>Scarabaeidae</taxon>
        <taxon>Rutelinae</taxon>
        <taxon>Popillia</taxon>
    </lineage>
</organism>
<dbReference type="AlphaFoldDB" id="A0AAW1N0W6"/>
<keyword evidence="2" id="KW-1185">Reference proteome</keyword>